<name>A0A0X3NRW6_SCHSO</name>
<dbReference type="AlphaFoldDB" id="A0A0X3NRW6"/>
<organism evidence="1">
    <name type="scientific">Schistocephalus solidus</name>
    <name type="common">Tapeworm</name>
    <dbReference type="NCBI Taxonomy" id="70667"/>
    <lineage>
        <taxon>Eukaryota</taxon>
        <taxon>Metazoa</taxon>
        <taxon>Spiralia</taxon>
        <taxon>Lophotrochozoa</taxon>
        <taxon>Platyhelminthes</taxon>
        <taxon>Cestoda</taxon>
        <taxon>Eucestoda</taxon>
        <taxon>Diphyllobothriidea</taxon>
        <taxon>Diphyllobothriidae</taxon>
        <taxon>Schistocephalus</taxon>
    </lineage>
</organism>
<gene>
    <name evidence="1" type="ORF">TR99391</name>
</gene>
<dbReference type="EMBL" id="GEEE01021112">
    <property type="protein sequence ID" value="JAP42113.1"/>
    <property type="molecule type" value="Transcribed_RNA"/>
</dbReference>
<accession>A0A0X3NRW6</accession>
<feature type="non-terminal residue" evidence="1">
    <location>
        <position position="1"/>
    </location>
</feature>
<evidence type="ECO:0000313" key="1">
    <source>
        <dbReference type="EMBL" id="JAP42113.1"/>
    </source>
</evidence>
<protein>
    <submittedName>
        <fullName evidence="1">Uncharacterized protein</fullName>
    </submittedName>
</protein>
<sequence length="99" mass="11408">WDQTYGSWRGLVAQLARSLAVLKLARARIPSRLPIFPKWVKRTHWVIDFFGLLTAIIPPLCSSHHSLTLPAYSKRAFPPAERLELETFRSLIEYNSVSF</sequence>
<proteinExistence type="predicted"/>
<reference evidence="1" key="1">
    <citation type="submission" date="2016-01" db="EMBL/GenBank/DDBJ databases">
        <title>Reference transcriptome for the parasite Schistocephalus solidus: insights into the molecular evolution of parasitism.</title>
        <authorList>
            <person name="Hebert F.O."/>
            <person name="Grambauer S."/>
            <person name="Barber I."/>
            <person name="Landry C.R."/>
            <person name="Aubin-Horth N."/>
        </authorList>
    </citation>
    <scope>NUCLEOTIDE SEQUENCE</scope>
</reference>